<proteinExistence type="predicted"/>
<name>A0A6J7X800_9CAUD</name>
<dbReference type="InterPro" id="IPR058970">
    <property type="entry name" value="Phage_phiTE_241_C"/>
</dbReference>
<dbReference type="EMBL" id="LR798353">
    <property type="protein sequence ID" value="CAB5225740.1"/>
    <property type="molecule type" value="Genomic_DNA"/>
</dbReference>
<dbReference type="Pfam" id="PF26209">
    <property type="entry name" value="Phage_phiTE_241_C"/>
    <property type="match status" value="1"/>
</dbReference>
<gene>
    <name evidence="2" type="ORF">UFOVP758_13</name>
</gene>
<evidence type="ECO:0000313" key="2">
    <source>
        <dbReference type="EMBL" id="CAB5225740.1"/>
    </source>
</evidence>
<sequence length="155" mass="16034">MAIKHKRKNSSGYAWQTGDLVEGQLGLNIADGTAHIRKSDGVVVSVNSLIKDVRETVYAIGNSGATTLTPDAANGSVQTITATGNFTLSAFSNPVSGQTITFIITQDGTGSRTLTSTMKFAGASKTLSTAASSIDILTVSYIGTTYYASLAKGFA</sequence>
<protein>
    <recommendedName>
        <fullName evidence="1">Putative phage tail fibre C-terminal domain-containing protein</fullName>
    </recommendedName>
</protein>
<reference evidence="2" key="1">
    <citation type="submission" date="2020-05" db="EMBL/GenBank/DDBJ databases">
        <authorList>
            <person name="Chiriac C."/>
            <person name="Salcher M."/>
            <person name="Ghai R."/>
            <person name="Kavagutti S V."/>
        </authorList>
    </citation>
    <scope>NUCLEOTIDE SEQUENCE</scope>
</reference>
<organism evidence="2">
    <name type="scientific">uncultured Caudovirales phage</name>
    <dbReference type="NCBI Taxonomy" id="2100421"/>
    <lineage>
        <taxon>Viruses</taxon>
        <taxon>Duplodnaviria</taxon>
        <taxon>Heunggongvirae</taxon>
        <taxon>Uroviricota</taxon>
        <taxon>Caudoviricetes</taxon>
        <taxon>Peduoviridae</taxon>
        <taxon>Maltschvirus</taxon>
        <taxon>Maltschvirus maltsch</taxon>
    </lineage>
</organism>
<evidence type="ECO:0000259" key="1">
    <source>
        <dbReference type="Pfam" id="PF26209"/>
    </source>
</evidence>
<feature type="domain" description="Putative phage tail fibre C-terminal" evidence="1">
    <location>
        <begin position="74"/>
        <end position="144"/>
    </location>
</feature>
<accession>A0A6J7X800</accession>